<dbReference type="Proteomes" id="UP000242222">
    <property type="component" value="Unassembled WGS sequence"/>
</dbReference>
<dbReference type="InterPro" id="IPR035890">
    <property type="entry name" value="Anti-sigma-28_factor_FlgM_sf"/>
</dbReference>
<evidence type="ECO:0000256" key="3">
    <source>
        <dbReference type="ARBA" id="ARBA00022491"/>
    </source>
</evidence>
<reference evidence="11" key="1">
    <citation type="submission" date="2016-10" db="EMBL/GenBank/DDBJ databases">
        <authorList>
            <person name="Varghese N."/>
            <person name="Submissions S."/>
        </authorList>
    </citation>
    <scope>NUCLEOTIDE SEQUENCE [LARGE SCALE GENOMIC DNA]</scope>
    <source>
        <strain evidence="11">N6PO6</strain>
    </source>
</reference>
<evidence type="ECO:0000256" key="2">
    <source>
        <dbReference type="ARBA" id="ARBA00017823"/>
    </source>
</evidence>
<dbReference type="GO" id="GO:0044781">
    <property type="term" value="P:bacterial-type flagellum organization"/>
    <property type="evidence" value="ECO:0007669"/>
    <property type="project" value="UniProtKB-KW"/>
</dbReference>
<dbReference type="AlphaFoldDB" id="A0A1I4YB87"/>
<dbReference type="EMBL" id="FOVC01000006">
    <property type="protein sequence ID" value="SFN35331.1"/>
    <property type="molecule type" value="Genomic_DNA"/>
</dbReference>
<keyword evidence="3" id="KW-0678">Repressor</keyword>
<dbReference type="SUPFAM" id="SSF101498">
    <property type="entry name" value="Anti-sigma factor FlgM"/>
    <property type="match status" value="1"/>
</dbReference>
<gene>
    <name evidence="10" type="ORF">SAMN05216516_10617</name>
</gene>
<proteinExistence type="inferred from homology"/>
<evidence type="ECO:0000256" key="7">
    <source>
        <dbReference type="ARBA" id="ARBA00024739"/>
    </source>
</evidence>
<keyword evidence="10" id="KW-0969">Cilium</keyword>
<dbReference type="Pfam" id="PF04316">
    <property type="entry name" value="FlgM"/>
    <property type="match status" value="1"/>
</dbReference>
<evidence type="ECO:0000256" key="5">
    <source>
        <dbReference type="ARBA" id="ARBA00023015"/>
    </source>
</evidence>
<sequence length="94" mass="10582">MKILTSLLIPVPALQNHRKESESVGISEKKAEIPQQQLHTTAKELLTARQQLQEEPEIDQQKVAACKAELQAGNLTVDTDELARAMMDFHRHGR</sequence>
<evidence type="ECO:0000259" key="9">
    <source>
        <dbReference type="Pfam" id="PF04316"/>
    </source>
</evidence>
<dbReference type="InterPro" id="IPR007412">
    <property type="entry name" value="FlgM"/>
</dbReference>
<keyword evidence="4" id="KW-1005">Bacterial flagellum biogenesis</keyword>
<dbReference type="InterPro" id="IPR031316">
    <property type="entry name" value="FlgM_C"/>
</dbReference>
<evidence type="ECO:0000313" key="11">
    <source>
        <dbReference type="Proteomes" id="UP000242222"/>
    </source>
</evidence>
<keyword evidence="10" id="KW-0282">Flagellum</keyword>
<feature type="domain" description="Anti-sigma-28 factor FlgM C-terminal" evidence="9">
    <location>
        <begin position="38"/>
        <end position="88"/>
    </location>
</feature>
<dbReference type="RefSeq" id="WP_092877694.1">
    <property type="nucleotide sequence ID" value="NZ_FOVC01000006.1"/>
</dbReference>
<keyword evidence="5" id="KW-0805">Transcription regulation</keyword>
<dbReference type="STRING" id="1367852.SAMN05216516_10617"/>
<dbReference type="OrthoDB" id="6604101at2"/>
<evidence type="ECO:0000256" key="6">
    <source>
        <dbReference type="ARBA" id="ARBA00023163"/>
    </source>
</evidence>
<organism evidence="10 11">
    <name type="scientific">Izhakiella capsodis</name>
    <dbReference type="NCBI Taxonomy" id="1367852"/>
    <lineage>
        <taxon>Bacteria</taxon>
        <taxon>Pseudomonadati</taxon>
        <taxon>Pseudomonadota</taxon>
        <taxon>Gammaproteobacteria</taxon>
        <taxon>Enterobacterales</taxon>
        <taxon>Erwiniaceae</taxon>
        <taxon>Izhakiella</taxon>
    </lineage>
</organism>
<comment type="function">
    <text evidence="7">Responsible for the coupling of flagellin expression to flagellar assembly by preventing expression of the flagellin genes when a component of the middle class of proteins is defective. It negatively regulates flagellar genes by inhibiting the activity of FliA by directly binding to FliA.</text>
</comment>
<evidence type="ECO:0000256" key="4">
    <source>
        <dbReference type="ARBA" id="ARBA00022795"/>
    </source>
</evidence>
<keyword evidence="11" id="KW-1185">Reference proteome</keyword>
<name>A0A1I4YB87_9GAMM</name>
<evidence type="ECO:0000313" key="10">
    <source>
        <dbReference type="EMBL" id="SFN35331.1"/>
    </source>
</evidence>
<evidence type="ECO:0000256" key="8">
    <source>
        <dbReference type="ARBA" id="ARBA00030117"/>
    </source>
</evidence>
<dbReference type="NCBIfam" id="TIGR03824">
    <property type="entry name" value="FlgM_jcvi"/>
    <property type="match status" value="1"/>
</dbReference>
<keyword evidence="6" id="KW-0804">Transcription</keyword>
<dbReference type="GO" id="GO:0045892">
    <property type="term" value="P:negative regulation of DNA-templated transcription"/>
    <property type="evidence" value="ECO:0007669"/>
    <property type="project" value="InterPro"/>
</dbReference>
<keyword evidence="10" id="KW-0966">Cell projection</keyword>
<evidence type="ECO:0000256" key="1">
    <source>
        <dbReference type="ARBA" id="ARBA00005322"/>
    </source>
</evidence>
<comment type="similarity">
    <text evidence="1">Belongs to the FlgM family.</text>
</comment>
<accession>A0A1I4YB87</accession>
<protein>
    <recommendedName>
        <fullName evidence="2">Negative regulator of flagellin synthesis</fullName>
    </recommendedName>
    <alternativeName>
        <fullName evidence="8">Anti-sigma-28 factor</fullName>
    </alternativeName>
</protein>